<reference evidence="1 2" key="1">
    <citation type="submission" date="2018-06" db="EMBL/GenBank/DDBJ databases">
        <authorList>
            <consortium name="Pathogen Informatics"/>
            <person name="Doyle S."/>
        </authorList>
    </citation>
    <scope>NUCLEOTIDE SEQUENCE [LARGE SCALE GENOMIC DNA]</scope>
    <source>
        <strain evidence="1 2">NCTC8009</strain>
    </source>
</reference>
<name>A0A2X3M4Y9_ECOLX</name>
<dbReference type="EMBL" id="UARW01000010">
    <property type="protein sequence ID" value="SQD06339.1"/>
    <property type="molecule type" value="Genomic_DNA"/>
</dbReference>
<dbReference type="AlphaFoldDB" id="A0A2X3M4Y9"/>
<dbReference type="EC" id="5.2.1.8" evidence="1"/>
<accession>A0A2X3M4Y9</accession>
<keyword evidence="1" id="KW-0413">Isomerase</keyword>
<gene>
    <name evidence="1" type="primary">ppiD_4</name>
    <name evidence="1" type="ORF">NCTC8009_06932</name>
</gene>
<evidence type="ECO:0000313" key="1">
    <source>
        <dbReference type="EMBL" id="SQD06339.1"/>
    </source>
</evidence>
<protein>
    <submittedName>
        <fullName evidence="1">Peptidyl-prolyl cis-trans isomerase D</fullName>
        <ecNumber evidence="1">5.2.1.8</ecNumber>
    </submittedName>
</protein>
<evidence type="ECO:0000313" key="2">
    <source>
        <dbReference type="Proteomes" id="UP000250991"/>
    </source>
</evidence>
<organism evidence="1 2">
    <name type="scientific">Escherichia coli</name>
    <dbReference type="NCBI Taxonomy" id="562"/>
    <lineage>
        <taxon>Bacteria</taxon>
        <taxon>Pseudomonadati</taxon>
        <taxon>Pseudomonadota</taxon>
        <taxon>Gammaproteobacteria</taxon>
        <taxon>Enterobacterales</taxon>
        <taxon>Enterobacteriaceae</taxon>
        <taxon>Escherichia</taxon>
    </lineage>
</organism>
<dbReference type="GO" id="GO:0003755">
    <property type="term" value="F:peptidyl-prolyl cis-trans isomerase activity"/>
    <property type="evidence" value="ECO:0007669"/>
    <property type="project" value="UniProtKB-EC"/>
</dbReference>
<sequence>MTADQYAQALRNQLTTQQLINGVAGTDFMLKGETDELAALVAQQRVVRGGDYRC</sequence>
<dbReference type="Proteomes" id="UP000250991">
    <property type="component" value="Unassembled WGS sequence"/>
</dbReference>
<proteinExistence type="predicted"/>